<comment type="caution">
    <text evidence="10">The sequence shown here is derived from an EMBL/GenBank/DDBJ whole genome shotgun (WGS) entry which is preliminary data.</text>
</comment>
<feature type="transmembrane region" description="Helical" evidence="8">
    <location>
        <begin position="282"/>
        <end position="303"/>
    </location>
</feature>
<protein>
    <submittedName>
        <fullName evidence="10">Potassium/proton antiporter membrane subunit (CPA2 family)</fullName>
    </submittedName>
</protein>
<feature type="transmembrane region" description="Helical" evidence="8">
    <location>
        <begin position="146"/>
        <end position="170"/>
    </location>
</feature>
<organism evidence="10 11">
    <name type="scientific">Myceligenerans xiligouense</name>
    <dbReference type="NCBI Taxonomy" id="253184"/>
    <lineage>
        <taxon>Bacteria</taxon>
        <taxon>Bacillati</taxon>
        <taxon>Actinomycetota</taxon>
        <taxon>Actinomycetes</taxon>
        <taxon>Micrococcales</taxon>
        <taxon>Promicromonosporaceae</taxon>
        <taxon>Myceligenerans</taxon>
    </lineage>
</organism>
<keyword evidence="6 8" id="KW-0472">Membrane</keyword>
<feature type="transmembrane region" description="Helical" evidence="8">
    <location>
        <begin position="86"/>
        <end position="107"/>
    </location>
</feature>
<feature type="transmembrane region" description="Helical" evidence="8">
    <location>
        <begin position="351"/>
        <end position="372"/>
    </location>
</feature>
<keyword evidence="4 8" id="KW-0812">Transmembrane</keyword>
<dbReference type="RefSeq" id="WP_246012598.1">
    <property type="nucleotide sequence ID" value="NZ_RKQZ01000001.1"/>
</dbReference>
<comment type="subcellular location">
    <subcellularLocation>
        <location evidence="1">Membrane</location>
        <topology evidence="1">Multi-pass membrane protein</topology>
    </subcellularLocation>
</comment>
<evidence type="ECO:0000259" key="9">
    <source>
        <dbReference type="Pfam" id="PF00999"/>
    </source>
</evidence>
<dbReference type="AlphaFoldDB" id="A0A3N4ZUM8"/>
<gene>
    <name evidence="10" type="ORF">EDD34_4088</name>
</gene>
<feature type="transmembrane region" description="Helical" evidence="8">
    <location>
        <begin position="114"/>
        <end position="134"/>
    </location>
</feature>
<feature type="transmembrane region" description="Helical" evidence="8">
    <location>
        <begin position="177"/>
        <end position="198"/>
    </location>
</feature>
<dbReference type="InterPro" id="IPR006153">
    <property type="entry name" value="Cation/H_exchanger_TM"/>
</dbReference>
<evidence type="ECO:0000313" key="11">
    <source>
        <dbReference type="Proteomes" id="UP000280501"/>
    </source>
</evidence>
<proteinExistence type="inferred from homology"/>
<dbReference type="GO" id="GO:0016020">
    <property type="term" value="C:membrane"/>
    <property type="evidence" value="ECO:0007669"/>
    <property type="project" value="UniProtKB-SubCell"/>
</dbReference>
<evidence type="ECO:0000256" key="2">
    <source>
        <dbReference type="ARBA" id="ARBA00005551"/>
    </source>
</evidence>
<feature type="transmembrane region" description="Helical" evidence="8">
    <location>
        <begin position="54"/>
        <end position="74"/>
    </location>
</feature>
<evidence type="ECO:0000256" key="5">
    <source>
        <dbReference type="ARBA" id="ARBA00022989"/>
    </source>
</evidence>
<keyword evidence="3" id="KW-0813">Transport</keyword>
<reference evidence="10 11" key="1">
    <citation type="submission" date="2018-11" db="EMBL/GenBank/DDBJ databases">
        <title>Sequencing the genomes of 1000 actinobacteria strains.</title>
        <authorList>
            <person name="Klenk H.-P."/>
        </authorList>
    </citation>
    <scope>NUCLEOTIDE SEQUENCE [LARGE SCALE GENOMIC DNA]</scope>
    <source>
        <strain evidence="10 11">DSM 15700</strain>
    </source>
</reference>
<accession>A0A3N4ZUM8</accession>
<evidence type="ECO:0000313" key="10">
    <source>
        <dbReference type="EMBL" id="RPF23401.1"/>
    </source>
</evidence>
<evidence type="ECO:0000256" key="7">
    <source>
        <dbReference type="SAM" id="MobiDB-lite"/>
    </source>
</evidence>
<dbReference type="PANTHER" id="PTHR42751">
    <property type="entry name" value="SODIUM/HYDROGEN EXCHANGER FAMILY/TRKA DOMAIN PROTEIN"/>
    <property type="match status" value="1"/>
</dbReference>
<feature type="transmembrane region" description="Helical" evidence="8">
    <location>
        <begin position="324"/>
        <end position="345"/>
    </location>
</feature>
<name>A0A3N4ZUM8_9MICO</name>
<evidence type="ECO:0000256" key="4">
    <source>
        <dbReference type="ARBA" id="ARBA00022692"/>
    </source>
</evidence>
<evidence type="ECO:0000256" key="3">
    <source>
        <dbReference type="ARBA" id="ARBA00022448"/>
    </source>
</evidence>
<keyword evidence="5 8" id="KW-1133">Transmembrane helix</keyword>
<dbReference type="GO" id="GO:0015297">
    <property type="term" value="F:antiporter activity"/>
    <property type="evidence" value="ECO:0007669"/>
    <property type="project" value="InterPro"/>
</dbReference>
<dbReference type="Pfam" id="PF00999">
    <property type="entry name" value="Na_H_Exchanger"/>
    <property type="match status" value="1"/>
</dbReference>
<keyword evidence="11" id="KW-1185">Reference proteome</keyword>
<feature type="region of interest" description="Disordered" evidence="7">
    <location>
        <begin position="377"/>
        <end position="404"/>
    </location>
</feature>
<dbReference type="InterPro" id="IPR038770">
    <property type="entry name" value="Na+/solute_symporter_sf"/>
</dbReference>
<feature type="domain" description="Cation/H+ exchanger transmembrane" evidence="9">
    <location>
        <begin position="11"/>
        <end position="364"/>
    </location>
</feature>
<evidence type="ECO:0000256" key="6">
    <source>
        <dbReference type="ARBA" id="ARBA00023136"/>
    </source>
</evidence>
<sequence length="404" mass="41482">MEVFLQLGLVILSLGVLGAFAGKVGISAIPLYLLAGLAFGIGGIHDLGEIADFLAIGAEIGIVLLLFTIGLEYTPRELVGTMRTSWRGAVVDLVLNATPGVVCALLLGWGPLAAVVFGGVTYISSSGIIAKVLTDLGWLGNRETPTVLSLLVAEDLVMAIYLPIVTTVLAGLAFAQAAWGLALALLAVGAAFLVASRGGSALSRFLASPSDEILMLKVLGVILVVAGLAEQVHVSAAVGAFFVGIALSGEVSHQAERILQPLKNLFAAFFFVNFGLQTDPQSLPPVLTVAAVLAVVTIGTKFATGWWAARSTGSAFSGRLRAGLLLLPRGEFSIVIAGLGVSAGLDPELGALAAAYVLILAAIGPLAPRLAAPITSGRRKRLRGSGPKPPPLQEPGLARPPVRT</sequence>
<dbReference type="EMBL" id="RKQZ01000001">
    <property type="protein sequence ID" value="RPF23401.1"/>
    <property type="molecule type" value="Genomic_DNA"/>
</dbReference>
<feature type="transmembrane region" description="Helical" evidence="8">
    <location>
        <begin position="28"/>
        <end position="47"/>
    </location>
</feature>
<comment type="similarity">
    <text evidence="2">Belongs to the monovalent cation:proton antiporter 2 (CPA2) transporter (TC 2.A.37) family.</text>
</comment>
<dbReference type="PANTHER" id="PTHR42751:SF6">
    <property type="entry name" value="CONSERVED INTEGRAL MEMBRANE TRANSPORT PROTEIN-RELATED"/>
    <property type="match status" value="1"/>
</dbReference>
<dbReference type="GO" id="GO:1902600">
    <property type="term" value="P:proton transmembrane transport"/>
    <property type="evidence" value="ECO:0007669"/>
    <property type="project" value="InterPro"/>
</dbReference>
<dbReference type="Proteomes" id="UP000280501">
    <property type="component" value="Unassembled WGS sequence"/>
</dbReference>
<evidence type="ECO:0000256" key="1">
    <source>
        <dbReference type="ARBA" id="ARBA00004141"/>
    </source>
</evidence>
<dbReference type="Gene3D" id="1.20.1530.20">
    <property type="match status" value="1"/>
</dbReference>
<evidence type="ECO:0000256" key="8">
    <source>
        <dbReference type="SAM" id="Phobius"/>
    </source>
</evidence>
<feature type="transmembrane region" description="Helical" evidence="8">
    <location>
        <begin position="218"/>
        <end position="246"/>
    </location>
</feature>